<dbReference type="KEGG" id="sge:DWG14_05776"/>
<dbReference type="AlphaFoldDB" id="A0AAI8L4U5"/>
<gene>
    <name evidence="1" type="ORF">DWG14_05776</name>
</gene>
<organism evidence="1 2">
    <name type="scientific">Streptomyces griseorubiginosus</name>
    <dbReference type="NCBI Taxonomy" id="67304"/>
    <lineage>
        <taxon>Bacteria</taxon>
        <taxon>Bacillati</taxon>
        <taxon>Actinomycetota</taxon>
        <taxon>Actinomycetes</taxon>
        <taxon>Kitasatosporales</taxon>
        <taxon>Streptomycetaceae</taxon>
        <taxon>Streptomyces</taxon>
    </lineage>
</organism>
<proteinExistence type="predicted"/>
<dbReference type="EMBL" id="CP032427">
    <property type="protein sequence ID" value="AYC41487.1"/>
    <property type="molecule type" value="Genomic_DNA"/>
</dbReference>
<protein>
    <recommendedName>
        <fullName evidence="3">Precorrin-4 C(11)-methyltransferase</fullName>
    </recommendedName>
</protein>
<evidence type="ECO:0000313" key="2">
    <source>
        <dbReference type="Proteomes" id="UP000265765"/>
    </source>
</evidence>
<accession>A0AAI8L4U5</accession>
<dbReference type="Proteomes" id="UP000265765">
    <property type="component" value="Chromosome"/>
</dbReference>
<sequence>MPEHGNTLDEIAGKAKGAGVLRTAVIMVGRTLGAEKFRDRHLYTAKRERHVC</sequence>
<evidence type="ECO:0008006" key="3">
    <source>
        <dbReference type="Google" id="ProtNLM"/>
    </source>
</evidence>
<reference evidence="1 2" key="1">
    <citation type="submission" date="2018-09" db="EMBL/GenBank/DDBJ databases">
        <title>Production of Trimethoprim by Streptomyces sp. 3E-1.</title>
        <authorList>
            <person name="Kang H.J."/>
            <person name="Kim S.B."/>
        </authorList>
    </citation>
    <scope>NUCLEOTIDE SEQUENCE [LARGE SCALE GENOMIC DNA]</scope>
    <source>
        <strain evidence="1 2">3E-1</strain>
    </source>
</reference>
<name>A0AAI8L4U5_9ACTN</name>
<evidence type="ECO:0000313" key="1">
    <source>
        <dbReference type="EMBL" id="AYC41487.1"/>
    </source>
</evidence>